<evidence type="ECO:0000313" key="6">
    <source>
        <dbReference type="EMBL" id="MDB0578960.1"/>
    </source>
</evidence>
<dbReference type="Proteomes" id="UP000031546">
    <property type="component" value="Unassembled WGS sequence"/>
</dbReference>
<gene>
    <name evidence="6" type="ORF">F7P68_0000225</name>
    <name evidence="5" type="ORF">SN16_00220</name>
</gene>
<dbReference type="NCBIfam" id="NF037995">
    <property type="entry name" value="TRAP_S1"/>
    <property type="match status" value="1"/>
</dbReference>
<dbReference type="GeneID" id="77843963"/>
<evidence type="ECO:0000256" key="2">
    <source>
        <dbReference type="ARBA" id="ARBA00022448"/>
    </source>
</evidence>
<evidence type="ECO:0000256" key="4">
    <source>
        <dbReference type="SAM" id="SignalP"/>
    </source>
</evidence>
<evidence type="ECO:0000256" key="1">
    <source>
        <dbReference type="ARBA" id="ARBA00009023"/>
    </source>
</evidence>
<dbReference type="PANTHER" id="PTHR33376">
    <property type="match status" value="1"/>
</dbReference>
<dbReference type="GO" id="GO:0030288">
    <property type="term" value="C:outer membrane-bounded periplasmic space"/>
    <property type="evidence" value="ECO:0007669"/>
    <property type="project" value="InterPro"/>
</dbReference>
<reference evidence="6" key="2">
    <citation type="submission" date="2020-04" db="EMBL/GenBank/DDBJ databases">
        <authorList>
            <person name="Tanveer F."/>
            <person name="Xie Y."/>
            <person name="Shinwari Z.K."/>
        </authorList>
    </citation>
    <scope>NUCLEOTIDE SEQUENCE</scope>
    <source>
        <strain evidence="6">MOSEL-ME25</strain>
    </source>
</reference>
<evidence type="ECO:0000256" key="3">
    <source>
        <dbReference type="ARBA" id="ARBA00022729"/>
    </source>
</evidence>
<organism evidence="5 7">
    <name type="scientific">Salinicoccus roseus</name>
    <dbReference type="NCBI Taxonomy" id="45670"/>
    <lineage>
        <taxon>Bacteria</taxon>
        <taxon>Bacillati</taxon>
        <taxon>Bacillota</taxon>
        <taxon>Bacilli</taxon>
        <taxon>Bacillales</taxon>
        <taxon>Staphylococcaceae</taxon>
        <taxon>Salinicoccus</taxon>
    </lineage>
</organism>
<dbReference type="STRING" id="45670.SN16_00220"/>
<dbReference type="PANTHER" id="PTHR33376:SF7">
    <property type="entry name" value="C4-DICARBOXYLATE-BINDING PROTEIN DCTB"/>
    <property type="match status" value="1"/>
</dbReference>
<dbReference type="OrthoDB" id="2087at2"/>
<evidence type="ECO:0000313" key="5">
    <source>
        <dbReference type="EMBL" id="KIH71827.1"/>
    </source>
</evidence>
<dbReference type="EMBL" id="JABEVU030000001">
    <property type="protein sequence ID" value="MDB0578960.1"/>
    <property type="molecule type" value="Genomic_DNA"/>
</dbReference>
<dbReference type="PIRSF" id="PIRSF006470">
    <property type="entry name" value="DctB"/>
    <property type="match status" value="1"/>
</dbReference>
<dbReference type="RefSeq" id="WP_040104604.1">
    <property type="nucleotide sequence ID" value="NZ_JABEVU030000001.1"/>
</dbReference>
<accession>A0A0C2E990</accession>
<sequence>MKKTIFIALMLTLVLSACGRPNQNESSETITIRLAYLVSESHSSHIIGEKFKEQIEEESGGRLEVELYPSGSLFPSDREAVESVQLGNVEMTIPALAVVSSFNQNFMVLDLPFLFDNYEEAYKVLDGEYGQNLLDELEDYNLKGLVYAENGFRHITNNERPIYEPEDLEGLKFRTLESPVQTDIFKAFGANASPFAFGEMYTALQQGTYDAMEGPISLYYTSNLYEVQEYMSLVGQYYMPTVLLMNNDFYEGLPEDLQEVVMDAAVMFREEQRELAHQQDEEYLEVMKEDGLKVNDITEEQREAFIEAAEPVYEKYDEKLGNNLIDDLFEARDE</sequence>
<comment type="similarity">
    <text evidence="1">Belongs to the bacterial solute-binding protein 7 family.</text>
</comment>
<reference evidence="5 7" key="1">
    <citation type="submission" date="2015-01" db="EMBL/GenBank/DDBJ databases">
        <title>Genome sequences of high lactate-tolerant strain Salinicoccus roseus W12 with industrial interest.</title>
        <authorList>
            <person name="Wang H."/>
            <person name="Yu B."/>
        </authorList>
    </citation>
    <scope>NUCLEOTIDE SEQUENCE [LARGE SCALE GENOMIC DNA]</scope>
    <source>
        <strain evidence="5 7">W12</strain>
    </source>
</reference>
<dbReference type="Gene3D" id="3.40.190.170">
    <property type="entry name" value="Bacterial extracellular solute-binding protein, family 7"/>
    <property type="match status" value="1"/>
</dbReference>
<dbReference type="AlphaFoldDB" id="A0A0C2E990"/>
<proteinExistence type="inferred from homology"/>
<dbReference type="GO" id="GO:0055085">
    <property type="term" value="P:transmembrane transport"/>
    <property type="evidence" value="ECO:0007669"/>
    <property type="project" value="InterPro"/>
</dbReference>
<protein>
    <submittedName>
        <fullName evidence="5">C4-dicarboxylate ABC transporter substrate-binding protein</fullName>
    </submittedName>
    <submittedName>
        <fullName evidence="6">DctP family TRAP transporter solute-binding subunit</fullName>
    </submittedName>
</protein>
<feature type="signal peptide" evidence="4">
    <location>
        <begin position="1"/>
        <end position="19"/>
    </location>
</feature>
<dbReference type="EMBL" id="JXII01000001">
    <property type="protein sequence ID" value="KIH71827.1"/>
    <property type="molecule type" value="Genomic_DNA"/>
</dbReference>
<dbReference type="InterPro" id="IPR004682">
    <property type="entry name" value="TRAP_DctP"/>
</dbReference>
<evidence type="ECO:0000313" key="7">
    <source>
        <dbReference type="Proteomes" id="UP000031546"/>
    </source>
</evidence>
<keyword evidence="2" id="KW-0813">Transport</keyword>
<keyword evidence="8" id="KW-1185">Reference proteome</keyword>
<dbReference type="Pfam" id="PF03480">
    <property type="entry name" value="DctP"/>
    <property type="match status" value="1"/>
</dbReference>
<dbReference type="InterPro" id="IPR038404">
    <property type="entry name" value="TRAP_DctP_sf"/>
</dbReference>
<feature type="chain" id="PRO_5038485303" evidence="4">
    <location>
        <begin position="20"/>
        <end position="334"/>
    </location>
</feature>
<comment type="caution">
    <text evidence="5">The sequence shown here is derived from an EMBL/GenBank/DDBJ whole genome shotgun (WGS) entry which is preliminary data.</text>
</comment>
<dbReference type="InterPro" id="IPR018389">
    <property type="entry name" value="DctP_fam"/>
</dbReference>
<reference evidence="6" key="3">
    <citation type="submission" date="2022-12" db="EMBL/GenBank/DDBJ databases">
        <title>Genome analysis and biological profiling of marine Salinicoccus roseus MOSEL-ME25.</title>
        <authorList>
            <person name="Mirza F.T."/>
            <person name="Xie Y."/>
            <person name="Shinwari Z.K."/>
        </authorList>
    </citation>
    <scope>NUCLEOTIDE SEQUENCE</scope>
    <source>
        <strain evidence="6">MOSEL-ME25</strain>
    </source>
</reference>
<dbReference type="NCBIfam" id="TIGR00787">
    <property type="entry name" value="dctP"/>
    <property type="match status" value="1"/>
</dbReference>
<evidence type="ECO:0000313" key="8">
    <source>
        <dbReference type="Proteomes" id="UP000527860"/>
    </source>
</evidence>
<keyword evidence="3 4" id="KW-0732">Signal</keyword>
<dbReference type="Proteomes" id="UP000527860">
    <property type="component" value="Unassembled WGS sequence"/>
</dbReference>
<dbReference type="PROSITE" id="PS51257">
    <property type="entry name" value="PROKAR_LIPOPROTEIN"/>
    <property type="match status" value="1"/>
</dbReference>
<name>A0A0C2E990_9STAP</name>